<evidence type="ECO:0000313" key="9">
    <source>
        <dbReference type="EMBL" id="MBT1706612.1"/>
    </source>
</evidence>
<keyword evidence="5" id="KW-0624">Polysaccharide degradation</keyword>
<dbReference type="RefSeq" id="WP_254082205.1">
    <property type="nucleotide sequence ID" value="NZ_JAHESE010000001.1"/>
</dbReference>
<accession>A0AAP2DUW3</accession>
<dbReference type="GO" id="GO:0008810">
    <property type="term" value="F:cellulase activity"/>
    <property type="evidence" value="ECO:0007669"/>
    <property type="project" value="InterPro"/>
</dbReference>
<dbReference type="PANTHER" id="PTHR22298">
    <property type="entry name" value="ENDO-1,4-BETA-GLUCANASE"/>
    <property type="match status" value="1"/>
</dbReference>
<dbReference type="InterPro" id="IPR004197">
    <property type="entry name" value="Cellulase_Ig-like"/>
</dbReference>
<keyword evidence="2 9" id="KW-0378">Hydrolase</keyword>
<keyword evidence="3" id="KW-0119">Carbohydrate metabolism</keyword>
<dbReference type="InterPro" id="IPR008928">
    <property type="entry name" value="6-hairpin_glycosidase_sf"/>
</dbReference>
<feature type="chain" id="PRO_5042826622" evidence="6">
    <location>
        <begin position="25"/>
        <end position="613"/>
    </location>
</feature>
<dbReference type="SUPFAM" id="SSF48208">
    <property type="entry name" value="Six-hairpin glycosidases"/>
    <property type="match status" value="1"/>
</dbReference>
<dbReference type="Gene3D" id="2.60.40.10">
    <property type="entry name" value="Immunoglobulins"/>
    <property type="match status" value="1"/>
</dbReference>
<evidence type="ECO:0000259" key="8">
    <source>
        <dbReference type="Pfam" id="PF02927"/>
    </source>
</evidence>
<dbReference type="Pfam" id="PF00759">
    <property type="entry name" value="Glyco_hydro_9"/>
    <property type="match status" value="1"/>
</dbReference>
<evidence type="ECO:0000256" key="4">
    <source>
        <dbReference type="ARBA" id="ARBA00023295"/>
    </source>
</evidence>
<dbReference type="AlphaFoldDB" id="A0AAP2DUW3"/>
<dbReference type="InterPro" id="IPR013783">
    <property type="entry name" value="Ig-like_fold"/>
</dbReference>
<evidence type="ECO:0000313" key="10">
    <source>
        <dbReference type="Proteomes" id="UP001319080"/>
    </source>
</evidence>
<gene>
    <name evidence="9" type="ORF">KK062_00175</name>
</gene>
<feature type="domain" description="Glycoside hydrolase family 9" evidence="7">
    <location>
        <begin position="127"/>
        <end position="549"/>
    </location>
</feature>
<dbReference type="InterPro" id="IPR001701">
    <property type="entry name" value="Glyco_hydro_9"/>
</dbReference>
<evidence type="ECO:0000256" key="2">
    <source>
        <dbReference type="ARBA" id="ARBA00022801"/>
    </source>
</evidence>
<dbReference type="Pfam" id="PF02927">
    <property type="entry name" value="CelD_N"/>
    <property type="match status" value="1"/>
</dbReference>
<feature type="domain" description="Cellulase Ig-like" evidence="8">
    <location>
        <begin position="26"/>
        <end position="107"/>
    </location>
</feature>
<keyword evidence="10" id="KW-1185">Reference proteome</keyword>
<dbReference type="InterPro" id="IPR012341">
    <property type="entry name" value="6hp_glycosidase-like_sf"/>
</dbReference>
<evidence type="ECO:0000256" key="6">
    <source>
        <dbReference type="SAM" id="SignalP"/>
    </source>
</evidence>
<keyword evidence="6" id="KW-0732">Signal</keyword>
<protein>
    <submittedName>
        <fullName evidence="9">Glycoside hydrolase family 9 protein</fullName>
    </submittedName>
</protein>
<evidence type="ECO:0000259" key="7">
    <source>
        <dbReference type="Pfam" id="PF00759"/>
    </source>
</evidence>
<dbReference type="InterPro" id="IPR014756">
    <property type="entry name" value="Ig_E-set"/>
</dbReference>
<evidence type="ECO:0000256" key="5">
    <source>
        <dbReference type="ARBA" id="ARBA00023326"/>
    </source>
</evidence>
<sequence length="613" mass="68271">MPIPKSHSFLCILSLCLLSFFTQSQQLRILTNHLGYEATGPKHAVVQGKVGDGVTAFQVKDSQTDAEVFSGTVAQAGPVQKWKDWHFWTLEFDGVTKEGSYYIACTTSKGVIRSFPFVIQVDVLERNTLSNVVYYFKGQRSSGLLDKADRTLKLEDTNTAVDAHGGWYDATGDYGKHLSHLSFSTYFNPQQISLTVWGLFKTYALLNTRDKVAFKQYKRRVLDEAMFGADYLVRVKNPNGSFYRSVSGHGPEKRPEDRKIGKDSKGYAIKTIDTKDKTNPGDIERVSSQATYEVSYRAGAGLSIAALAMASTYSVSGDYTAADYLRTAEEAFAFLEKNNIYYTNDGKENILDDYSVLMAATELFKVTNKPVYKLAADKRAKNLMGRLITSGTYQGSWRADAATRPFFHPSDAGLPVVALLNYAPVADEAVRKEVLACVKKSLTYELQVTGEVNNPFGYARQLVQNKDGVKRTAFFFPHDSEAAPWWQGENARLGSLAAAARLAVPFFSDEAFRGKLQVYAWNQLNWVLGLNPYDASMLHGTGRNNIAYMFFGTYQYTNAPGGISNGITGGYSDEADIDYDLSYLKTGKDDDWRWAEQWLPHGAWYMVATAVGQ</sequence>
<dbReference type="SUPFAM" id="SSF81296">
    <property type="entry name" value="E set domains"/>
    <property type="match status" value="1"/>
</dbReference>
<proteinExistence type="inferred from homology"/>
<feature type="signal peptide" evidence="6">
    <location>
        <begin position="1"/>
        <end position="24"/>
    </location>
</feature>
<comment type="similarity">
    <text evidence="1">Belongs to the glycosyl hydrolase 9 (cellulase E) family.</text>
</comment>
<comment type="caution">
    <text evidence="9">The sequence shown here is derived from an EMBL/GenBank/DDBJ whole genome shotgun (WGS) entry which is preliminary data.</text>
</comment>
<evidence type="ECO:0000256" key="1">
    <source>
        <dbReference type="ARBA" id="ARBA00007072"/>
    </source>
</evidence>
<evidence type="ECO:0000256" key="3">
    <source>
        <dbReference type="ARBA" id="ARBA00023277"/>
    </source>
</evidence>
<organism evidence="9 10">
    <name type="scientific">Dawidia cretensis</name>
    <dbReference type="NCBI Taxonomy" id="2782350"/>
    <lineage>
        <taxon>Bacteria</taxon>
        <taxon>Pseudomonadati</taxon>
        <taxon>Bacteroidota</taxon>
        <taxon>Cytophagia</taxon>
        <taxon>Cytophagales</taxon>
        <taxon>Chryseotaleaceae</taxon>
        <taxon>Dawidia</taxon>
    </lineage>
</organism>
<reference evidence="9 10" key="1">
    <citation type="submission" date="2021-05" db="EMBL/GenBank/DDBJ databases">
        <title>A Polyphasic approach of four new species of the genus Ohtaekwangia: Ohtaekwangia histidinii sp. nov., Ohtaekwangia cretensis sp. nov., Ohtaekwangia indiensis sp. nov., Ohtaekwangia reichenbachii sp. nov. from diverse environment.</title>
        <authorList>
            <person name="Octaviana S."/>
        </authorList>
    </citation>
    <scope>NUCLEOTIDE SEQUENCE [LARGE SCALE GENOMIC DNA]</scope>
    <source>
        <strain evidence="9 10">PWU5</strain>
    </source>
</reference>
<keyword evidence="4" id="KW-0326">Glycosidase</keyword>
<dbReference type="Gene3D" id="1.50.10.10">
    <property type="match status" value="1"/>
</dbReference>
<dbReference type="GO" id="GO:0000272">
    <property type="term" value="P:polysaccharide catabolic process"/>
    <property type="evidence" value="ECO:0007669"/>
    <property type="project" value="UniProtKB-KW"/>
</dbReference>
<dbReference type="EMBL" id="JAHESE010000001">
    <property type="protein sequence ID" value="MBT1706612.1"/>
    <property type="molecule type" value="Genomic_DNA"/>
</dbReference>
<name>A0AAP2DUW3_9BACT</name>
<dbReference type="CDD" id="cd02850">
    <property type="entry name" value="E_set_Cellulase_N"/>
    <property type="match status" value="1"/>
</dbReference>
<dbReference type="Proteomes" id="UP001319080">
    <property type="component" value="Unassembled WGS sequence"/>
</dbReference>